<dbReference type="KEGG" id="tet:TTHERM_00653840"/>
<feature type="coiled-coil region" evidence="11">
    <location>
        <begin position="710"/>
        <end position="737"/>
    </location>
</feature>
<evidence type="ECO:0000256" key="13">
    <source>
        <dbReference type="SAM" id="Phobius"/>
    </source>
</evidence>
<feature type="binding site" evidence="9">
    <location>
        <position position="514"/>
    </location>
    <ligand>
        <name>Zn(2+)</name>
        <dbReference type="ChEBI" id="CHEBI:29105"/>
        <label>1</label>
    </ligand>
</feature>
<dbReference type="AlphaFoldDB" id="Q23AZ3"/>
<dbReference type="Pfam" id="PF00233">
    <property type="entry name" value="PDEase_I"/>
    <property type="match status" value="1"/>
</dbReference>
<dbReference type="EMBL" id="GG662720">
    <property type="protein sequence ID" value="EAR93691.2"/>
    <property type="molecule type" value="Genomic_DNA"/>
</dbReference>
<dbReference type="PROSITE" id="PS00126">
    <property type="entry name" value="PDEASE_I_1"/>
    <property type="match status" value="1"/>
</dbReference>
<comment type="similarity">
    <text evidence="10">Belongs to the cyclic nucleotide phosphodiesterase family.</text>
</comment>
<feature type="binding site" evidence="8">
    <location>
        <begin position="472"/>
        <end position="476"/>
    </location>
    <ligand>
        <name>AMP</name>
        <dbReference type="ChEBI" id="CHEBI:456215"/>
    </ligand>
</feature>
<dbReference type="InterPro" id="IPR036971">
    <property type="entry name" value="PDEase_catalytic_dom_sf"/>
</dbReference>
<protein>
    <recommendedName>
        <fullName evidence="10">Phosphodiesterase</fullName>
        <ecNumber evidence="10">3.1.4.-</ecNumber>
    </recommendedName>
</protein>
<sequence>MSSQNRVDASPVFDSMNKDEKDKILKTSNENSGDQTNKDSMVNSKQDQTTINKQDTSVINGQQSSGADTLQVGKKKLPSKSSASDNTKSGNGGGETVNTKGNDEEEKLTLVNNLKKQSQLKKNATDSPSVMTNPSKLGRAEIKIQNVSPIRRKIRKMVRSKPVLYMIIFLVIIYTILIFVDITLQQFLDQDQQDNIDNRLRYVELVILIIFCIEIILNAYGTGIKNYFRDRWLVLDAIIILLSLVLVIIDMTVSFGSKFTSVASIIRAIFRFLRIFLLLRKLQNFKKINVTSSIKTPSEKVLEILSEFKEYFDDTEIISDIDWSMKMIASNKLYEPVIGEGGDDLLAAWSNQNQKQDSSKADQNNQNNPQEKQVAPSNFNRKSTVHKIMHMPETITQKFIPAHIAKEFDKAIDEITFNCFEIQKMCGGQESSQLLVYLFDKYNLLDDLKIDSQKFINLSVRIQNGYRDNPYHDRLHSFDVTQTIHFFISRCKFGELAKLKSMERAAMYFSAAIHDFDHPGYNNVFLINTQNILALKFNDQSVLENHHVSSVYEMILKNHNLNIFSNFSNDEYKQFREMVVNMVLATDMTKHFADISKLKSRIAATDFEIDGKDKKTVMESLLHASDISNPARPWEICYQWTNKVMTEFWAQGDEEKRLGLPVTYLCDRVETNTSKSQQGFIDFVVKPLFEIISNFLPELQQFMINFEQNKEKWAELLPKYEAELKALKEDKEKNQAKE</sequence>
<dbReference type="GO" id="GO:0007165">
    <property type="term" value="P:signal transduction"/>
    <property type="evidence" value="ECO:0007669"/>
    <property type="project" value="InterPro"/>
</dbReference>
<dbReference type="Pfam" id="PF00520">
    <property type="entry name" value="Ion_trans"/>
    <property type="match status" value="1"/>
</dbReference>
<feature type="transmembrane region" description="Helical" evidence="13">
    <location>
        <begin position="232"/>
        <end position="253"/>
    </location>
</feature>
<evidence type="ECO:0000256" key="2">
    <source>
        <dbReference type="ARBA" id="ARBA00022692"/>
    </source>
</evidence>
<feature type="compositionally biased region" description="Polar residues" evidence="12">
    <location>
        <begin position="26"/>
        <end position="68"/>
    </location>
</feature>
<dbReference type="Proteomes" id="UP000009168">
    <property type="component" value="Unassembled WGS sequence"/>
</dbReference>
<dbReference type="OrthoDB" id="189220at2759"/>
<feature type="domain" description="PDEase" evidence="14">
    <location>
        <begin position="392"/>
        <end position="720"/>
    </location>
</feature>
<dbReference type="GO" id="GO:0046872">
    <property type="term" value="F:metal ion binding"/>
    <property type="evidence" value="ECO:0007669"/>
    <property type="project" value="UniProtKB-KW"/>
</dbReference>
<feature type="binding site" evidence="9">
    <location>
        <position position="476"/>
    </location>
    <ligand>
        <name>Zn(2+)</name>
        <dbReference type="ChEBI" id="CHEBI:29105"/>
        <label>1</label>
    </ligand>
</feature>
<feature type="transmembrane region" description="Helical" evidence="13">
    <location>
        <begin position="162"/>
        <end position="180"/>
    </location>
</feature>
<dbReference type="InterPro" id="IPR023088">
    <property type="entry name" value="PDEase"/>
</dbReference>
<evidence type="ECO:0000256" key="6">
    <source>
        <dbReference type="ARBA" id="ARBA00023136"/>
    </source>
</evidence>
<dbReference type="SUPFAM" id="SSF81324">
    <property type="entry name" value="Voltage-gated potassium channels"/>
    <property type="match status" value="1"/>
</dbReference>
<feature type="binding site" evidence="8">
    <location>
        <position position="515"/>
    </location>
    <ligand>
        <name>AMP</name>
        <dbReference type="ChEBI" id="CHEBI:456215"/>
    </ligand>
</feature>
<evidence type="ECO:0000256" key="10">
    <source>
        <dbReference type="RuleBase" id="RU363067"/>
    </source>
</evidence>
<evidence type="ECO:0000256" key="7">
    <source>
        <dbReference type="PIRSR" id="PIRSR623088-1"/>
    </source>
</evidence>
<keyword evidence="5 13" id="KW-1133">Transmembrane helix</keyword>
<keyword evidence="16" id="KW-1185">Reference proteome</keyword>
<feature type="binding site" evidence="9">
    <location>
        <position position="515"/>
    </location>
    <ligand>
        <name>Zn(2+)</name>
        <dbReference type="ChEBI" id="CHEBI:29105"/>
        <label>1</label>
    </ligand>
</feature>
<evidence type="ECO:0000313" key="16">
    <source>
        <dbReference type="Proteomes" id="UP000009168"/>
    </source>
</evidence>
<name>Q23AZ3_TETTS</name>
<dbReference type="EC" id="3.1.4.-" evidence="10"/>
<dbReference type="InterPro" id="IPR002073">
    <property type="entry name" value="PDEase_catalytic_dom"/>
</dbReference>
<reference evidence="16" key="1">
    <citation type="journal article" date="2006" name="PLoS Biol.">
        <title>Macronuclear genome sequence of the ciliate Tetrahymena thermophila, a model eukaryote.</title>
        <authorList>
            <person name="Eisen J.A."/>
            <person name="Coyne R.S."/>
            <person name="Wu M."/>
            <person name="Wu D."/>
            <person name="Thiagarajan M."/>
            <person name="Wortman J.R."/>
            <person name="Badger J.H."/>
            <person name="Ren Q."/>
            <person name="Amedeo P."/>
            <person name="Jones K.M."/>
            <person name="Tallon L.J."/>
            <person name="Delcher A.L."/>
            <person name="Salzberg S.L."/>
            <person name="Silva J.C."/>
            <person name="Haas B.J."/>
            <person name="Majoros W.H."/>
            <person name="Farzad M."/>
            <person name="Carlton J.M."/>
            <person name="Smith R.K. Jr."/>
            <person name="Garg J."/>
            <person name="Pearlman R.E."/>
            <person name="Karrer K.M."/>
            <person name="Sun L."/>
            <person name="Manning G."/>
            <person name="Elde N.C."/>
            <person name="Turkewitz A.P."/>
            <person name="Asai D.J."/>
            <person name="Wilkes D.E."/>
            <person name="Wang Y."/>
            <person name="Cai H."/>
            <person name="Collins K."/>
            <person name="Stewart B.A."/>
            <person name="Lee S.R."/>
            <person name="Wilamowska K."/>
            <person name="Weinberg Z."/>
            <person name="Ruzzo W.L."/>
            <person name="Wloga D."/>
            <person name="Gaertig J."/>
            <person name="Frankel J."/>
            <person name="Tsao C.-C."/>
            <person name="Gorovsky M.A."/>
            <person name="Keeling P.J."/>
            <person name="Waller R.F."/>
            <person name="Patron N.J."/>
            <person name="Cherry J.M."/>
            <person name="Stover N.A."/>
            <person name="Krieger C.J."/>
            <person name="del Toro C."/>
            <person name="Ryder H.F."/>
            <person name="Williamson S.C."/>
            <person name="Barbeau R.A."/>
            <person name="Hamilton E.P."/>
            <person name="Orias E."/>
        </authorList>
    </citation>
    <scope>NUCLEOTIDE SEQUENCE [LARGE SCALE GENOMIC DNA]</scope>
    <source>
        <strain evidence="16">SB210</strain>
    </source>
</reference>
<dbReference type="InterPro" id="IPR027359">
    <property type="entry name" value="Volt_channel_dom_sf"/>
</dbReference>
<feature type="binding site" evidence="8">
    <location>
        <position position="626"/>
    </location>
    <ligand>
        <name>AMP</name>
        <dbReference type="ChEBI" id="CHEBI:456215"/>
    </ligand>
</feature>
<comment type="cofactor">
    <cofactor evidence="10">
        <name>a divalent metal cation</name>
        <dbReference type="ChEBI" id="CHEBI:60240"/>
    </cofactor>
    <text evidence="10">Binds 2 divalent metal cations per subunit. Site 1 may preferentially bind zinc ions, while site 2 has a preference for magnesium and/or manganese ions.</text>
</comment>
<feature type="region of interest" description="Disordered" evidence="12">
    <location>
        <begin position="1"/>
        <end position="105"/>
    </location>
</feature>
<dbReference type="InterPro" id="IPR005821">
    <property type="entry name" value="Ion_trans_dom"/>
</dbReference>
<gene>
    <name evidence="15" type="ORF">TTHERM_00653840</name>
</gene>
<dbReference type="GO" id="GO:0016020">
    <property type="term" value="C:membrane"/>
    <property type="evidence" value="ECO:0007669"/>
    <property type="project" value="UniProtKB-SubCell"/>
</dbReference>
<evidence type="ECO:0000256" key="12">
    <source>
        <dbReference type="SAM" id="MobiDB-lite"/>
    </source>
</evidence>
<keyword evidence="6 13" id="KW-0472">Membrane</keyword>
<evidence type="ECO:0000256" key="4">
    <source>
        <dbReference type="ARBA" id="ARBA00022801"/>
    </source>
</evidence>
<feature type="compositionally biased region" description="Basic and acidic residues" evidence="12">
    <location>
        <begin position="16"/>
        <end position="25"/>
    </location>
</feature>
<dbReference type="GeneID" id="7825440"/>
<dbReference type="FunCoup" id="Q23AZ3">
    <property type="interactions" value="25"/>
</dbReference>
<feature type="binding site" evidence="9">
    <location>
        <position position="626"/>
    </location>
    <ligand>
        <name>Zn(2+)</name>
        <dbReference type="ChEBI" id="CHEBI:29105"/>
        <label>1</label>
    </ligand>
</feature>
<evidence type="ECO:0000256" key="5">
    <source>
        <dbReference type="ARBA" id="ARBA00022989"/>
    </source>
</evidence>
<keyword evidence="2 13" id="KW-0812">Transmembrane</keyword>
<dbReference type="Gene3D" id="1.10.1300.10">
    <property type="entry name" value="3'5'-cyclic nucleotide phosphodiesterase, catalytic domain"/>
    <property type="match status" value="1"/>
</dbReference>
<dbReference type="RefSeq" id="XP_001013936.2">
    <property type="nucleotide sequence ID" value="XM_001013936.2"/>
</dbReference>
<dbReference type="STRING" id="312017.Q23AZ3"/>
<evidence type="ECO:0000256" key="11">
    <source>
        <dbReference type="SAM" id="Coils"/>
    </source>
</evidence>
<keyword evidence="4 10" id="KW-0378">Hydrolase</keyword>
<dbReference type="PRINTS" id="PR00387">
    <property type="entry name" value="PDIESTERASE1"/>
</dbReference>
<feature type="active site" description="Proton donor" evidence="7">
    <location>
        <position position="472"/>
    </location>
</feature>
<evidence type="ECO:0000256" key="3">
    <source>
        <dbReference type="ARBA" id="ARBA00022723"/>
    </source>
</evidence>
<dbReference type="InterPro" id="IPR023174">
    <property type="entry name" value="PDEase_CS"/>
</dbReference>
<evidence type="ECO:0000313" key="15">
    <source>
        <dbReference type="EMBL" id="EAR93691.2"/>
    </source>
</evidence>
<keyword evidence="11" id="KW-0175">Coiled coil</keyword>
<dbReference type="Gene3D" id="1.20.120.350">
    <property type="entry name" value="Voltage-gated potassium channels. Chain C"/>
    <property type="match status" value="1"/>
</dbReference>
<feature type="binding site" evidence="8">
    <location>
        <position position="677"/>
    </location>
    <ligand>
        <name>AMP</name>
        <dbReference type="ChEBI" id="CHEBI:456215"/>
    </ligand>
</feature>
<organism evidence="15 16">
    <name type="scientific">Tetrahymena thermophila (strain SB210)</name>
    <dbReference type="NCBI Taxonomy" id="312017"/>
    <lineage>
        <taxon>Eukaryota</taxon>
        <taxon>Sar</taxon>
        <taxon>Alveolata</taxon>
        <taxon>Ciliophora</taxon>
        <taxon>Intramacronucleata</taxon>
        <taxon>Oligohymenophorea</taxon>
        <taxon>Hymenostomatida</taxon>
        <taxon>Tetrahymenina</taxon>
        <taxon>Tetrahymenidae</taxon>
        <taxon>Tetrahymena</taxon>
    </lineage>
</organism>
<evidence type="ECO:0000256" key="1">
    <source>
        <dbReference type="ARBA" id="ARBA00004141"/>
    </source>
</evidence>
<feature type="compositionally biased region" description="Polar residues" evidence="12">
    <location>
        <begin position="79"/>
        <end position="89"/>
    </location>
</feature>
<feature type="binding site" evidence="9">
    <location>
        <position position="515"/>
    </location>
    <ligand>
        <name>Zn(2+)</name>
        <dbReference type="ChEBI" id="CHEBI:29105"/>
        <label>2</label>
    </ligand>
</feature>
<comment type="subcellular location">
    <subcellularLocation>
        <location evidence="1">Membrane</location>
        <topology evidence="1">Multi-pass membrane protein</topology>
    </subcellularLocation>
</comment>
<feature type="region of interest" description="Disordered" evidence="12">
    <location>
        <begin position="356"/>
        <end position="379"/>
    </location>
</feature>
<dbReference type="InParanoid" id="Q23AZ3"/>
<evidence type="ECO:0000256" key="9">
    <source>
        <dbReference type="PIRSR" id="PIRSR623088-3"/>
    </source>
</evidence>
<dbReference type="GO" id="GO:0005216">
    <property type="term" value="F:monoatomic ion channel activity"/>
    <property type="evidence" value="ECO:0007669"/>
    <property type="project" value="InterPro"/>
</dbReference>
<proteinExistence type="inferred from homology"/>
<feature type="transmembrane region" description="Helical" evidence="13">
    <location>
        <begin position="200"/>
        <end position="220"/>
    </location>
</feature>
<dbReference type="PROSITE" id="PS51845">
    <property type="entry name" value="PDEASE_I_2"/>
    <property type="match status" value="1"/>
</dbReference>
<evidence type="ECO:0000256" key="8">
    <source>
        <dbReference type="PIRSR" id="PIRSR623088-2"/>
    </source>
</evidence>
<dbReference type="SUPFAM" id="SSF109604">
    <property type="entry name" value="HD-domain/PDEase-like"/>
    <property type="match status" value="1"/>
</dbReference>
<accession>Q23AZ3</accession>
<keyword evidence="3 9" id="KW-0479">Metal-binding</keyword>
<dbReference type="eggNOG" id="KOG3688">
    <property type="taxonomic scope" value="Eukaryota"/>
</dbReference>
<evidence type="ECO:0000259" key="14">
    <source>
        <dbReference type="PROSITE" id="PS51845"/>
    </source>
</evidence>
<dbReference type="PANTHER" id="PTHR11347">
    <property type="entry name" value="CYCLIC NUCLEOTIDE PHOSPHODIESTERASE"/>
    <property type="match status" value="1"/>
</dbReference>
<dbReference type="GO" id="GO:0004114">
    <property type="term" value="F:3',5'-cyclic-nucleotide phosphodiesterase activity"/>
    <property type="evidence" value="ECO:0007669"/>
    <property type="project" value="InterPro"/>
</dbReference>
<dbReference type="HOGENOM" id="CLU_018853_0_0_1"/>